<dbReference type="Proteomes" id="UP000832011">
    <property type="component" value="Chromosome"/>
</dbReference>
<organism evidence="5 6">
    <name type="scientific">Vitreoscilla massiliensis</name>
    <dbReference type="NCBI Taxonomy" id="1689272"/>
    <lineage>
        <taxon>Bacteria</taxon>
        <taxon>Pseudomonadati</taxon>
        <taxon>Pseudomonadota</taxon>
        <taxon>Betaproteobacteria</taxon>
        <taxon>Neisseriales</taxon>
        <taxon>Neisseriaceae</taxon>
        <taxon>Vitreoscilla</taxon>
    </lineage>
</organism>
<dbReference type="InterPro" id="IPR020845">
    <property type="entry name" value="AMP-binding_CS"/>
</dbReference>
<name>A0ABY4E6E7_9NEIS</name>
<gene>
    <name evidence="5" type="ORF">LVJ82_16245</name>
</gene>
<dbReference type="InterPro" id="IPR025110">
    <property type="entry name" value="AMP-bd_C"/>
</dbReference>
<dbReference type="InterPro" id="IPR045851">
    <property type="entry name" value="AMP-bd_C_sf"/>
</dbReference>
<dbReference type="NCBIfam" id="NF009233">
    <property type="entry name" value="PRK12583.1"/>
    <property type="match status" value="1"/>
</dbReference>
<dbReference type="EMBL" id="CP091511">
    <property type="protein sequence ID" value="UOO88977.1"/>
    <property type="molecule type" value="Genomic_DNA"/>
</dbReference>
<dbReference type="PROSITE" id="PS00455">
    <property type="entry name" value="AMP_BINDING"/>
    <property type="match status" value="1"/>
</dbReference>
<reference evidence="5 6" key="1">
    <citation type="journal article" date="2022" name="Res Sq">
        <title>Evolution of multicellular longitudinally dividing oral cavity symbionts (Neisseriaceae).</title>
        <authorList>
            <person name="Nyongesa S."/>
            <person name="Weber P."/>
            <person name="Bernet E."/>
            <person name="Pullido F."/>
            <person name="Nieckarz M."/>
            <person name="Delaby M."/>
            <person name="Nieves C."/>
            <person name="Viehboeck T."/>
            <person name="Krause N."/>
            <person name="Rivera-Millot A."/>
            <person name="Nakamura A."/>
            <person name="Vischer N."/>
            <person name="VanNieuwenhze M."/>
            <person name="Brun Y."/>
            <person name="Cava F."/>
            <person name="Bulgheresi S."/>
            <person name="Veyrier F."/>
        </authorList>
    </citation>
    <scope>NUCLEOTIDE SEQUENCE [LARGE SCALE GENOMIC DNA]</scope>
    <source>
        <strain evidence="5 6">SN4</strain>
    </source>
</reference>
<protein>
    <submittedName>
        <fullName evidence="5">AMP-binding protein</fullName>
    </submittedName>
</protein>
<feature type="domain" description="AMP-dependent synthetase/ligase" evidence="3">
    <location>
        <begin position="24"/>
        <end position="415"/>
    </location>
</feature>
<dbReference type="Gene3D" id="3.30.300.30">
    <property type="match status" value="1"/>
</dbReference>
<evidence type="ECO:0000256" key="1">
    <source>
        <dbReference type="ARBA" id="ARBA00006432"/>
    </source>
</evidence>
<evidence type="ECO:0000259" key="4">
    <source>
        <dbReference type="Pfam" id="PF13193"/>
    </source>
</evidence>
<evidence type="ECO:0000313" key="5">
    <source>
        <dbReference type="EMBL" id="UOO88977.1"/>
    </source>
</evidence>
<dbReference type="PANTHER" id="PTHR43201">
    <property type="entry name" value="ACYL-COA SYNTHETASE"/>
    <property type="match status" value="1"/>
</dbReference>
<dbReference type="InterPro" id="IPR000873">
    <property type="entry name" value="AMP-dep_synth/lig_dom"/>
</dbReference>
<feature type="domain" description="AMP-binding enzyme C-terminal" evidence="4">
    <location>
        <begin position="466"/>
        <end position="541"/>
    </location>
</feature>
<dbReference type="RefSeq" id="WP_058357348.1">
    <property type="nucleotide sequence ID" value="NZ_CABKVG010000010.1"/>
</dbReference>
<dbReference type="Gene3D" id="3.40.50.12780">
    <property type="entry name" value="N-terminal domain of ligase-like"/>
    <property type="match status" value="1"/>
</dbReference>
<dbReference type="Pfam" id="PF13193">
    <property type="entry name" value="AMP-binding_C"/>
    <property type="match status" value="1"/>
</dbReference>
<dbReference type="PANTHER" id="PTHR43201:SF5">
    <property type="entry name" value="MEDIUM-CHAIN ACYL-COA LIGASE ACSF2, MITOCHONDRIAL"/>
    <property type="match status" value="1"/>
</dbReference>
<sequence length="557" mass="61925">MTALSYVSGASEKPLIGLTLGQQFDQACAQYGERDALVSCAQGIRLTYAQMQQQVNAVACSLLRLGFKTGDRLGIWSPNCAEWTLTQFAAHKTGIILVNMNPSYRRTELDYAVNKVSCRGLIMATSFKDSDYEAMLGDLVPELANHTQGEELQAARAPSLRHVIRIDGPASRGMLGFADLLVEPTLTELVRLEEIGAELQFDQPVNIQFTSGTTGNPKGTMLTHHNILNNGYFIGETMKFTEQDKVCISVPLFHCFGMVIGNLACVTHGSTMVYPSLVFNPLESLQAIHNEKCTAAYGVPTMFIAMLEHPQFADFDMSHLRTGVMAGTTCPAEVMKQVMSKMNMSEVTICYGMTETSPVSLQSHTDDAFDKKVNTVGRIHPHLEVKIVDPFGAIVPRGESGELCTRGYSVMLGYWEDEAKTRESIDAAGWMHTGDLAIMDDEGFVQISGRIKDLVIRGGENLFPREIEEFLYTHPEIMDVQVIGVPDDKYGEELCAWIILRPGKEVSEQDIRNFCDGEISRQKIPRYIKFVTEFPMTGSGKVQKFKMREMMQEQIKS</sequence>
<dbReference type="Pfam" id="PF00501">
    <property type="entry name" value="AMP-binding"/>
    <property type="match status" value="1"/>
</dbReference>
<comment type="similarity">
    <text evidence="1">Belongs to the ATP-dependent AMP-binding enzyme family.</text>
</comment>
<evidence type="ECO:0000313" key="6">
    <source>
        <dbReference type="Proteomes" id="UP000832011"/>
    </source>
</evidence>
<evidence type="ECO:0000256" key="2">
    <source>
        <dbReference type="ARBA" id="ARBA00022598"/>
    </source>
</evidence>
<keyword evidence="6" id="KW-1185">Reference proteome</keyword>
<proteinExistence type="inferred from homology"/>
<keyword evidence="2" id="KW-0436">Ligase</keyword>
<evidence type="ECO:0000259" key="3">
    <source>
        <dbReference type="Pfam" id="PF00501"/>
    </source>
</evidence>
<dbReference type="SUPFAM" id="SSF56801">
    <property type="entry name" value="Acetyl-CoA synthetase-like"/>
    <property type="match status" value="1"/>
</dbReference>
<dbReference type="CDD" id="cd05917">
    <property type="entry name" value="FACL_like_2"/>
    <property type="match status" value="1"/>
</dbReference>
<dbReference type="InterPro" id="IPR042099">
    <property type="entry name" value="ANL_N_sf"/>
</dbReference>
<accession>A0ABY4E6E7</accession>